<dbReference type="Proteomes" id="UP000010878">
    <property type="component" value="Plasmid 2"/>
</dbReference>
<reference evidence="1 2" key="1">
    <citation type="submission" date="2012-11" db="EMBL/GenBank/DDBJ databases">
        <title>FINISHED of Natronococcus occultus SP4, DSM 3396.</title>
        <authorList>
            <consortium name="DOE Joint Genome Institute"/>
            <person name="Eisen J."/>
            <person name="Huntemann M."/>
            <person name="Wei C.-L."/>
            <person name="Han J."/>
            <person name="Detter J.C."/>
            <person name="Han C."/>
            <person name="Tapia R."/>
            <person name="Chen A."/>
            <person name="Kyrpides N."/>
            <person name="Mavromatis K."/>
            <person name="Markowitz V."/>
            <person name="Szeto E."/>
            <person name="Ivanova N."/>
            <person name="Mikhailova N."/>
            <person name="Ovchinnikova G."/>
            <person name="Pagani I."/>
            <person name="Pati A."/>
            <person name="Goodwin L."/>
            <person name="Nordberg H.P."/>
            <person name="Cantor M.N."/>
            <person name="Hua S.X."/>
            <person name="Woyke T."/>
            <person name="Eisen J."/>
            <person name="Klenk H.-P."/>
            <person name="Klenk H.-P."/>
        </authorList>
    </citation>
    <scope>NUCLEOTIDE SEQUENCE [LARGE SCALE GENOMIC DNA]</scope>
    <source>
        <strain evidence="1 2">SP4</strain>
        <plasmid evidence="2">Plasmid 2</plasmid>
    </source>
</reference>
<dbReference type="GeneID" id="32188990"/>
<dbReference type="EMBL" id="CP003931">
    <property type="protein sequence ID" value="AGB39829.1"/>
    <property type="molecule type" value="Genomic_DNA"/>
</dbReference>
<protein>
    <submittedName>
        <fullName evidence="1">Uncharacterized protein</fullName>
    </submittedName>
</protein>
<keyword evidence="1" id="KW-0614">Plasmid</keyword>
<keyword evidence="2" id="KW-1185">Reference proteome</keyword>
<name>L0K650_9EURY</name>
<accession>L0K650</accession>
<evidence type="ECO:0000313" key="1">
    <source>
        <dbReference type="EMBL" id="AGB39829.1"/>
    </source>
</evidence>
<dbReference type="RefSeq" id="WP_015323260.1">
    <property type="nucleotide sequence ID" value="NC_019976.1"/>
</dbReference>
<dbReference type="KEGG" id="nou:Natoc_4120"/>
<gene>
    <name evidence="1" type="ORF">Natoc_4120</name>
</gene>
<geneLocation type="plasmid" evidence="1">
    <name>2</name>
</geneLocation>
<proteinExistence type="predicted"/>
<dbReference type="HOGENOM" id="CLU_2550371_0_0_2"/>
<dbReference type="AlphaFoldDB" id="L0K650"/>
<organism evidence="1 2">
    <name type="scientific">Natronococcus occultus SP4</name>
    <dbReference type="NCBI Taxonomy" id="694430"/>
    <lineage>
        <taxon>Archaea</taxon>
        <taxon>Methanobacteriati</taxon>
        <taxon>Methanobacteriota</taxon>
        <taxon>Stenosarchaea group</taxon>
        <taxon>Halobacteria</taxon>
        <taxon>Halobacteriales</taxon>
        <taxon>Natrialbaceae</taxon>
        <taxon>Natronococcus</taxon>
    </lineage>
</organism>
<sequence length="82" mass="8603">MDDPICNYGITISTGIYSGSGDRVNCEGSNTVGIDIVVADFEAGIEPLTGTVFDDGVRLTGEVCVGGWPVEECGSVGYEFEF</sequence>
<evidence type="ECO:0000313" key="2">
    <source>
        <dbReference type="Proteomes" id="UP000010878"/>
    </source>
</evidence>